<feature type="binding site" evidence="8">
    <location>
        <position position="64"/>
    </location>
    <ligand>
        <name>Zn(2+)</name>
        <dbReference type="ChEBI" id="CHEBI:29105"/>
        <label>1</label>
        <note>catalytic</note>
    </ligand>
</feature>
<dbReference type="PANTHER" id="PTHR46018">
    <property type="entry name" value="ZINC PHOSPHODIESTERASE ELAC PROTEIN 1"/>
    <property type="match status" value="1"/>
</dbReference>
<comment type="caution">
    <text evidence="9">The sequence shown here is derived from an EMBL/GenBank/DDBJ whole genome shotgun (WGS) entry which is preliminary data.</text>
</comment>
<protein>
    <recommendedName>
        <fullName evidence="8">Ribonuclease Z</fullName>
        <shortName evidence="8">RNase Z</shortName>
        <ecNumber evidence="8">3.1.26.11</ecNumber>
    </recommendedName>
    <alternativeName>
        <fullName evidence="8">tRNA 3 endonuclease</fullName>
    </alternativeName>
    <alternativeName>
        <fullName evidence="8">tRNase Z</fullName>
    </alternativeName>
</protein>
<dbReference type="PANTHER" id="PTHR46018:SF2">
    <property type="entry name" value="ZINC PHOSPHODIESTERASE ELAC PROTEIN 1"/>
    <property type="match status" value="1"/>
</dbReference>
<comment type="cofactor">
    <cofactor evidence="8">
        <name>Zn(2+)</name>
        <dbReference type="ChEBI" id="CHEBI:29105"/>
    </cofactor>
    <text evidence="8">Binds 2 Zn(2+) ions.</text>
</comment>
<keyword evidence="7 8" id="KW-0862">Zinc</keyword>
<comment type="similarity">
    <text evidence="8">Belongs to the RNase Z family.</text>
</comment>
<feature type="binding site" evidence="8">
    <location>
        <position position="62"/>
    </location>
    <ligand>
        <name>Zn(2+)</name>
        <dbReference type="ChEBI" id="CHEBI:29105"/>
        <label>1</label>
        <note>catalytic</note>
    </ligand>
</feature>
<feature type="binding site" evidence="8">
    <location>
        <position position="139"/>
    </location>
    <ligand>
        <name>Zn(2+)</name>
        <dbReference type="ChEBI" id="CHEBI:29105"/>
        <label>1</label>
        <note>catalytic</note>
    </ligand>
</feature>
<reference evidence="9" key="1">
    <citation type="journal article" date="2015" name="Appl. Environ. Microbiol.">
        <title>Nanoarchaeota, Their Sulfolobales Host, and Nanoarchaeota Virus Distribution across Yellowstone National Park Hot Springs.</title>
        <authorList>
            <person name="Munson-McGee J.H."/>
            <person name="Field E.K."/>
            <person name="Bateson M."/>
            <person name="Rooney C."/>
            <person name="Stepanauskas R."/>
            <person name="Young M.J."/>
        </authorList>
    </citation>
    <scope>NUCLEOTIDE SEQUENCE [LARGE SCALE GENOMIC DNA]</scope>
    <source>
        <strain evidence="9">SCGC AB-777_F03</strain>
    </source>
</reference>
<evidence type="ECO:0000256" key="8">
    <source>
        <dbReference type="HAMAP-Rule" id="MF_01818"/>
    </source>
</evidence>
<dbReference type="Pfam" id="PF23023">
    <property type="entry name" value="Anti-Pycsar_Apyc1"/>
    <property type="match status" value="1"/>
</dbReference>
<dbReference type="GO" id="GO:0008270">
    <property type="term" value="F:zinc ion binding"/>
    <property type="evidence" value="ECO:0007669"/>
    <property type="project" value="UniProtKB-UniRule"/>
</dbReference>
<evidence type="ECO:0000256" key="7">
    <source>
        <dbReference type="ARBA" id="ARBA00022833"/>
    </source>
</evidence>
<sequence>MMKRIVILGTSSSMPTKSRNHPGIFIKFNKKGILLDCGENIQRQLRIMKISPTDIDYILITHWHGDHILGLPGIFQSLSSMNYNKKLNIIIPKENIENLKKIIEGFIIPINFDINIIEAREGLIVDEEDFQIYGIKTKHSTISYSYYIIEKDYIKLDKDLLNKYNIKNKELIKKLKEGKEIEINGKKISYKDVGYIKRGIKITYITDTIFFDKLIEFARDSTILISESTYFFQPDLAKKNMHMDFLEVREIFNRSNSKILLLTHFSQRYEEEMENIRKDIEEKNENIYILDDFDEIYIYKDKIELKLKRKEIIYKYDEKTGDVLRLN</sequence>
<organism evidence="9">
    <name type="scientific">Nanobsidianus stetteri</name>
    <dbReference type="NCBI Taxonomy" id="1294122"/>
    <lineage>
        <taxon>Archaea</taxon>
        <taxon>Nanobdellota</taxon>
        <taxon>Candidatus Nanoarchaeia</taxon>
        <taxon>Nanoarchaeales</taxon>
        <taxon>Nanopusillaceae</taxon>
        <taxon>Candidatus Nanobsidianus</taxon>
    </lineage>
</organism>
<keyword evidence="5 8" id="KW-0255">Endonuclease</keyword>
<dbReference type="EMBL" id="QEFP01000001">
    <property type="protein sequence ID" value="PVU68988.1"/>
    <property type="molecule type" value="Genomic_DNA"/>
</dbReference>
<keyword evidence="4 8" id="KW-0479">Metal-binding</keyword>
<keyword evidence="3 8" id="KW-0540">Nuclease</keyword>
<dbReference type="CDD" id="cd07717">
    <property type="entry name" value="RNaseZ_ZiPD-like_MBL-fold"/>
    <property type="match status" value="1"/>
</dbReference>
<feature type="binding site" evidence="8">
    <location>
        <position position="207"/>
    </location>
    <ligand>
        <name>Zn(2+)</name>
        <dbReference type="ChEBI" id="CHEBI:29105"/>
        <label>2</label>
        <note>catalytic</note>
    </ligand>
</feature>
<dbReference type="EC" id="3.1.26.11" evidence="8"/>
<comment type="subunit">
    <text evidence="1 8">Homodimer.</text>
</comment>
<comment type="function">
    <text evidence="8">Zinc phosphodiesterase, which displays some tRNA 3'-processing endonuclease activity. Probably involved in tRNA maturation, by removing a 3'-trailer from precursor tRNA.</text>
</comment>
<feature type="binding site" evidence="8">
    <location>
        <position position="67"/>
    </location>
    <ligand>
        <name>Zn(2+)</name>
        <dbReference type="ChEBI" id="CHEBI:29105"/>
        <label>2</label>
        <note>catalytic</note>
    </ligand>
</feature>
<comment type="catalytic activity">
    <reaction evidence="8">
        <text>Endonucleolytic cleavage of RNA, removing extra 3' nucleotides from tRNA precursor, generating 3' termini of tRNAs. A 3'-hydroxy group is left at the tRNA terminus and a 5'-phosphoryl group is left at the trailer molecule.</text>
        <dbReference type="EC" id="3.1.26.11"/>
    </reaction>
</comment>
<evidence type="ECO:0000256" key="3">
    <source>
        <dbReference type="ARBA" id="ARBA00022722"/>
    </source>
</evidence>
<gene>
    <name evidence="8" type="primary">rnz</name>
    <name evidence="9" type="ORF">DDW03_00480</name>
</gene>
<evidence type="ECO:0000256" key="4">
    <source>
        <dbReference type="ARBA" id="ARBA00022723"/>
    </source>
</evidence>
<dbReference type="InterPro" id="IPR036866">
    <property type="entry name" value="RibonucZ/Hydroxyglut_hydro"/>
</dbReference>
<dbReference type="InterPro" id="IPR013471">
    <property type="entry name" value="RNase_Z/BN"/>
</dbReference>
<dbReference type="NCBIfam" id="NF000801">
    <property type="entry name" value="PRK00055.1-3"/>
    <property type="match status" value="1"/>
</dbReference>
<feature type="binding site" evidence="8">
    <location>
        <position position="66"/>
    </location>
    <ligand>
        <name>Zn(2+)</name>
        <dbReference type="ChEBI" id="CHEBI:29105"/>
        <label>2</label>
        <note>catalytic</note>
    </ligand>
</feature>
<feature type="binding site" evidence="8">
    <location>
        <position position="207"/>
    </location>
    <ligand>
        <name>Zn(2+)</name>
        <dbReference type="ChEBI" id="CHEBI:29105"/>
        <label>1</label>
        <note>catalytic</note>
    </ligand>
</feature>
<dbReference type="SUPFAM" id="SSF56281">
    <property type="entry name" value="Metallo-hydrolase/oxidoreductase"/>
    <property type="match status" value="1"/>
</dbReference>
<dbReference type="GO" id="GO:0042781">
    <property type="term" value="F:3'-tRNA processing endoribonuclease activity"/>
    <property type="evidence" value="ECO:0007669"/>
    <property type="project" value="UniProtKB-UniRule"/>
</dbReference>
<evidence type="ECO:0000256" key="1">
    <source>
        <dbReference type="ARBA" id="ARBA00011738"/>
    </source>
</evidence>
<feature type="active site" description="Proton acceptor" evidence="8">
    <location>
        <position position="66"/>
    </location>
</feature>
<evidence type="ECO:0000256" key="2">
    <source>
        <dbReference type="ARBA" id="ARBA00022694"/>
    </source>
</evidence>
<dbReference type="HAMAP" id="MF_01818">
    <property type="entry name" value="RNase_Z_BN"/>
    <property type="match status" value="1"/>
</dbReference>
<evidence type="ECO:0000256" key="5">
    <source>
        <dbReference type="ARBA" id="ARBA00022759"/>
    </source>
</evidence>
<keyword evidence="2 8" id="KW-0819">tRNA processing</keyword>
<evidence type="ECO:0000313" key="9">
    <source>
        <dbReference type="EMBL" id="PVU68988.1"/>
    </source>
</evidence>
<keyword evidence="6 8" id="KW-0378">Hydrolase</keyword>
<dbReference type="AlphaFoldDB" id="A0A2T9WMC3"/>
<dbReference type="Gene3D" id="3.60.15.10">
    <property type="entry name" value="Ribonuclease Z/Hydroxyacylglutathione hydrolase-like"/>
    <property type="match status" value="1"/>
</dbReference>
<name>A0A2T9WMC3_NANST</name>
<reference evidence="9" key="2">
    <citation type="submission" date="2017-05" db="EMBL/GenBank/DDBJ databases">
        <authorList>
            <person name="Song R."/>
            <person name="Chenine A.L."/>
            <person name="Ruprecht R.M."/>
        </authorList>
    </citation>
    <scope>NUCLEOTIDE SEQUENCE</scope>
    <source>
        <strain evidence="9">SCGC AB-777_F03</strain>
    </source>
</reference>
<proteinExistence type="inferred from homology"/>
<accession>A0A2T9WMC3</accession>
<evidence type="ECO:0000256" key="6">
    <source>
        <dbReference type="ARBA" id="ARBA00022801"/>
    </source>
</evidence>
<feature type="binding site" evidence="8">
    <location>
        <position position="264"/>
    </location>
    <ligand>
        <name>Zn(2+)</name>
        <dbReference type="ChEBI" id="CHEBI:29105"/>
        <label>2</label>
        <note>catalytic</note>
    </ligand>
</feature>